<dbReference type="SUPFAM" id="SSF52172">
    <property type="entry name" value="CheY-like"/>
    <property type="match status" value="1"/>
</dbReference>
<dbReference type="Proteomes" id="UP000295509">
    <property type="component" value="Unassembled WGS sequence"/>
</dbReference>
<dbReference type="AlphaFoldDB" id="A0A4R8LWC0"/>
<proteinExistence type="predicted"/>
<dbReference type="Gene3D" id="3.40.50.2300">
    <property type="match status" value="1"/>
</dbReference>
<name>A0A4R8LWC0_9BURK</name>
<dbReference type="EMBL" id="SORE01000008">
    <property type="protein sequence ID" value="TDY50996.1"/>
    <property type="molecule type" value="Genomic_DNA"/>
</dbReference>
<gene>
    <name evidence="1" type="ORF">BX592_108233</name>
</gene>
<dbReference type="InterPro" id="IPR011006">
    <property type="entry name" value="CheY-like_superfamily"/>
</dbReference>
<protein>
    <submittedName>
        <fullName evidence="1">Response regulator receiver domain-containing protein</fullName>
    </submittedName>
</protein>
<accession>A0A4R8LWC0</accession>
<sequence length="81" mass="8463">MSDALVVLDLGLPRAPGDEVLATIRECGCNAPVIVLTAKGTVADKVLGQDLMQSGIEPHCGGGCVRYSCCHIMLFIISCCI</sequence>
<reference evidence="1 2" key="1">
    <citation type="submission" date="2019-03" db="EMBL/GenBank/DDBJ databases">
        <title>Genomic Encyclopedia of Type Strains, Phase III (KMG-III): the genomes of soil and plant-associated and newly described type strains.</title>
        <authorList>
            <person name="Whitman W."/>
        </authorList>
    </citation>
    <scope>NUCLEOTIDE SEQUENCE [LARGE SCALE GENOMIC DNA]</scope>
    <source>
        <strain evidence="1 2">LMG 29544</strain>
    </source>
</reference>
<evidence type="ECO:0000313" key="2">
    <source>
        <dbReference type="Proteomes" id="UP000295509"/>
    </source>
</evidence>
<keyword evidence="2" id="KW-1185">Reference proteome</keyword>
<evidence type="ECO:0000313" key="1">
    <source>
        <dbReference type="EMBL" id="TDY50996.1"/>
    </source>
</evidence>
<organism evidence="1 2">
    <name type="scientific">Paraburkholderia rhizosphaerae</name>
    <dbReference type="NCBI Taxonomy" id="480658"/>
    <lineage>
        <taxon>Bacteria</taxon>
        <taxon>Pseudomonadati</taxon>
        <taxon>Pseudomonadota</taxon>
        <taxon>Betaproteobacteria</taxon>
        <taxon>Burkholderiales</taxon>
        <taxon>Burkholderiaceae</taxon>
        <taxon>Paraburkholderia</taxon>
    </lineage>
</organism>
<comment type="caution">
    <text evidence="1">The sequence shown here is derived from an EMBL/GenBank/DDBJ whole genome shotgun (WGS) entry which is preliminary data.</text>
</comment>